<accession>A0A9N8H1P3</accession>
<feature type="compositionally biased region" description="Polar residues" evidence="1">
    <location>
        <begin position="244"/>
        <end position="262"/>
    </location>
</feature>
<sequence length="544" mass="58922">MVANTAGARVTRVAEQARKAPTSVDCDDIPLSPQVEGRSPVAATHDSRTPTRFEVTPTGSISPEEEESATPKRRNSNLGSNSSLPNDILESLSLSLSDVRPTDNNPRRKDLPMRAPEPPETSDNNVISPGNNKTANSAANDPVPNNAPAPKPVKKPRRLSAATLRRQAQLQVQRKGLPVDQLLALQGVNAMVDDPNVELPKREVSKEPPRMQQVSQPIIGKPTARKEEVPPLQPMAPSTPPEVEQQQMQQTAKKSKQQPVKQTTREEEGSPVQKKATLGSRKVVSSPERNSVKFLADPDTSIVKSQAKPPSPPSLEMPTLDDNDAKPRASSIQYKKSSSFAPDEVDKTNDKPHVPPPVRKKAPPVPSRKGGLKTKSSSVPSLPVTKREAMVDEKKLMANAQQSLESLSAGTLAQLMKALQADKTKTSTNMKRLVESNPAGSFVVESKPGTYHVLTPNVLARFVAQDNAKAQRRHSVSNASITKATRQAARPKAPPTKPTSVITTRNHVEVDVDSSEIDVDDLDLESEASSITQVTKRESFTIDV</sequence>
<reference evidence="2" key="1">
    <citation type="submission" date="2020-06" db="EMBL/GenBank/DDBJ databases">
        <authorList>
            <consortium name="Plant Systems Biology data submission"/>
        </authorList>
    </citation>
    <scope>NUCLEOTIDE SEQUENCE</scope>
    <source>
        <strain evidence="2">D6</strain>
    </source>
</reference>
<gene>
    <name evidence="2" type="ORF">SEMRO_20_G014340.1</name>
</gene>
<evidence type="ECO:0000313" key="2">
    <source>
        <dbReference type="EMBL" id="CAB9497486.1"/>
    </source>
</evidence>
<feature type="region of interest" description="Disordered" evidence="1">
    <location>
        <begin position="1"/>
        <end position="160"/>
    </location>
</feature>
<name>A0A9N8H1P3_9STRA</name>
<dbReference type="EMBL" id="CAICTM010000020">
    <property type="protein sequence ID" value="CAB9497486.1"/>
    <property type="molecule type" value="Genomic_DNA"/>
</dbReference>
<protein>
    <submittedName>
        <fullName evidence="2">Uncharacterized protein</fullName>
    </submittedName>
</protein>
<feature type="compositionally biased region" description="Polar residues" evidence="1">
    <location>
        <begin position="330"/>
        <end position="340"/>
    </location>
</feature>
<proteinExistence type="predicted"/>
<feature type="compositionally biased region" description="Basic and acidic residues" evidence="1">
    <location>
        <begin position="199"/>
        <end position="209"/>
    </location>
</feature>
<feature type="region of interest" description="Disordered" evidence="1">
    <location>
        <begin position="193"/>
        <end position="385"/>
    </location>
</feature>
<feature type="compositionally biased region" description="Basic and acidic residues" evidence="1">
    <location>
        <begin position="344"/>
        <end position="353"/>
    </location>
</feature>
<feature type="region of interest" description="Disordered" evidence="1">
    <location>
        <begin position="470"/>
        <end position="500"/>
    </location>
</feature>
<evidence type="ECO:0000256" key="1">
    <source>
        <dbReference type="SAM" id="MobiDB-lite"/>
    </source>
</evidence>
<evidence type="ECO:0000313" key="3">
    <source>
        <dbReference type="Proteomes" id="UP001153069"/>
    </source>
</evidence>
<comment type="caution">
    <text evidence="2">The sequence shown here is derived from an EMBL/GenBank/DDBJ whole genome shotgun (WGS) entry which is preliminary data.</text>
</comment>
<organism evidence="2 3">
    <name type="scientific">Seminavis robusta</name>
    <dbReference type="NCBI Taxonomy" id="568900"/>
    <lineage>
        <taxon>Eukaryota</taxon>
        <taxon>Sar</taxon>
        <taxon>Stramenopiles</taxon>
        <taxon>Ochrophyta</taxon>
        <taxon>Bacillariophyta</taxon>
        <taxon>Bacillariophyceae</taxon>
        <taxon>Bacillariophycidae</taxon>
        <taxon>Naviculales</taxon>
        <taxon>Naviculaceae</taxon>
        <taxon>Seminavis</taxon>
    </lineage>
</organism>
<dbReference type="Proteomes" id="UP001153069">
    <property type="component" value="Unassembled WGS sequence"/>
</dbReference>
<feature type="compositionally biased region" description="Low complexity" evidence="1">
    <location>
        <begin position="482"/>
        <end position="491"/>
    </location>
</feature>
<feature type="compositionally biased region" description="Polar residues" evidence="1">
    <location>
        <begin position="121"/>
        <end position="134"/>
    </location>
</feature>
<feature type="compositionally biased region" description="Low complexity" evidence="1">
    <location>
        <begin position="135"/>
        <end position="144"/>
    </location>
</feature>
<feature type="compositionally biased region" description="Low complexity" evidence="1">
    <location>
        <begin position="76"/>
        <end position="97"/>
    </location>
</feature>
<keyword evidence="3" id="KW-1185">Reference proteome</keyword>
<feature type="compositionally biased region" description="Pro residues" evidence="1">
    <location>
        <begin position="231"/>
        <end position="240"/>
    </location>
</feature>
<dbReference type="AlphaFoldDB" id="A0A9N8H1P3"/>